<dbReference type="Proteomes" id="UP000066624">
    <property type="component" value="Chromosome"/>
</dbReference>
<dbReference type="Pfam" id="PF17186">
    <property type="entry name" value="Lipocalin_9"/>
    <property type="match status" value="1"/>
</dbReference>
<keyword evidence="3" id="KW-1185">Reference proteome</keyword>
<name>A0A0K0XTB3_9GAMM</name>
<dbReference type="PANTHER" id="PTHR38591:SF1">
    <property type="entry name" value="BLL1000 PROTEIN"/>
    <property type="match status" value="1"/>
</dbReference>
<protein>
    <submittedName>
        <fullName evidence="2">Secreted hydrolase-like protein</fullName>
    </submittedName>
</protein>
<dbReference type="KEGG" id="wma:WM2015_572"/>
<dbReference type="PANTHER" id="PTHR38591">
    <property type="entry name" value="HYDROLASE"/>
    <property type="match status" value="1"/>
</dbReference>
<feature type="domain" description="AttH" evidence="1">
    <location>
        <begin position="73"/>
        <end position="240"/>
    </location>
</feature>
<dbReference type="InterPro" id="IPR023374">
    <property type="entry name" value="AttH-like_dom_sf"/>
</dbReference>
<proteinExistence type="predicted"/>
<keyword evidence="2" id="KW-0378">Hydrolase</keyword>
<dbReference type="SUPFAM" id="SSF159245">
    <property type="entry name" value="AttH-like"/>
    <property type="match status" value="1"/>
</dbReference>
<dbReference type="STRING" id="1579979.WM2015_572"/>
<dbReference type="InterPro" id="IPR010791">
    <property type="entry name" value="AttH_dom"/>
</dbReference>
<accession>A0A0K0XTB3</accession>
<evidence type="ECO:0000259" key="1">
    <source>
        <dbReference type="Pfam" id="PF07143"/>
    </source>
</evidence>
<gene>
    <name evidence="2" type="ORF">WM2015_572</name>
</gene>
<dbReference type="GO" id="GO:0016787">
    <property type="term" value="F:hydrolase activity"/>
    <property type="evidence" value="ECO:0007669"/>
    <property type="project" value="UniProtKB-KW"/>
</dbReference>
<sequence>MMGADRWLAALIVLALLVWLAQQTRVPDETLEAIELPQVLGAPDSGERFERITGPQPLSFPADHASHDGYRNEWWYFTGRIDGPEGRSFGFQFTLFRFNLGPLPPVASAWSSSQLWMAHLALSDLDEQRFSTAERFARGALGLAGATAERWWLDDWQVTTQDEGWLLRASTSTFDIDLELRPDRPLVLQGLDGYSQKGPAPGQASRYYAHTRLRAEGRVRTRDWSGPVTGLAWLDREWGSGQLDEGLQGWDWFALHLDDGRDLMLYRLRHHDGTMSPFSAGALVDPSGGRIGLSSEDFSAEAVEYWRDERGIDWPIAWRLQVPGADLDLSVRAVFPDQLWRESIRYWEGAVDAQDRRSRLLIGRGYMELSGYGNAALRGQRQGSTE</sequence>
<dbReference type="OrthoDB" id="9770826at2"/>
<dbReference type="PATRIC" id="fig|1579979.3.peg.577"/>
<reference evidence="2 3" key="1">
    <citation type="submission" date="2015-07" db="EMBL/GenBank/DDBJ databases">
        <authorList>
            <person name="Noorani M."/>
        </authorList>
    </citation>
    <scope>NUCLEOTIDE SEQUENCE [LARGE SCALE GENOMIC DNA]</scope>
    <source>
        <strain evidence="2 3">KCTC 42284</strain>
    </source>
</reference>
<organism evidence="2 3">
    <name type="scientific">Wenzhouxiangella marina</name>
    <dbReference type="NCBI Taxonomy" id="1579979"/>
    <lineage>
        <taxon>Bacteria</taxon>
        <taxon>Pseudomonadati</taxon>
        <taxon>Pseudomonadota</taxon>
        <taxon>Gammaproteobacteria</taxon>
        <taxon>Chromatiales</taxon>
        <taxon>Wenzhouxiangellaceae</taxon>
        <taxon>Wenzhouxiangella</taxon>
    </lineage>
</organism>
<dbReference type="EMBL" id="CP012154">
    <property type="protein sequence ID" value="AKS40954.1"/>
    <property type="molecule type" value="Genomic_DNA"/>
</dbReference>
<dbReference type="Gene3D" id="2.40.370.10">
    <property type="entry name" value="AttH-like domain"/>
    <property type="match status" value="2"/>
</dbReference>
<dbReference type="AlphaFoldDB" id="A0A0K0XTB3"/>
<dbReference type="Pfam" id="PF07143">
    <property type="entry name" value="CrtC"/>
    <property type="match status" value="1"/>
</dbReference>
<evidence type="ECO:0000313" key="3">
    <source>
        <dbReference type="Proteomes" id="UP000066624"/>
    </source>
</evidence>
<evidence type="ECO:0000313" key="2">
    <source>
        <dbReference type="EMBL" id="AKS40954.1"/>
    </source>
</evidence>